<dbReference type="InterPro" id="IPR027417">
    <property type="entry name" value="P-loop_NTPase"/>
</dbReference>
<gene>
    <name evidence="5" type="ORF">E8M01_32155</name>
</gene>
<keyword evidence="2" id="KW-0238">DNA-binding</keyword>
<dbReference type="InterPro" id="IPR000792">
    <property type="entry name" value="Tscrpt_reg_LuxR_C"/>
</dbReference>
<evidence type="ECO:0000256" key="2">
    <source>
        <dbReference type="ARBA" id="ARBA00023125"/>
    </source>
</evidence>
<dbReference type="EMBL" id="CP039690">
    <property type="protein sequence ID" value="QCI68473.1"/>
    <property type="molecule type" value="Genomic_DNA"/>
</dbReference>
<keyword evidence="3" id="KW-0804">Transcription</keyword>
<proteinExistence type="predicted"/>
<dbReference type="Gene3D" id="1.25.40.10">
    <property type="entry name" value="Tetratricopeptide repeat domain"/>
    <property type="match status" value="1"/>
</dbReference>
<dbReference type="InterPro" id="IPR011990">
    <property type="entry name" value="TPR-like_helical_dom_sf"/>
</dbReference>
<feature type="domain" description="HTH luxR-type" evidence="4">
    <location>
        <begin position="833"/>
        <end position="898"/>
    </location>
</feature>
<dbReference type="GO" id="GO:0003677">
    <property type="term" value="F:DNA binding"/>
    <property type="evidence" value="ECO:0007669"/>
    <property type="project" value="UniProtKB-KW"/>
</dbReference>
<keyword evidence="1" id="KW-0805">Transcription regulation</keyword>
<dbReference type="Pfam" id="PF00196">
    <property type="entry name" value="GerE"/>
    <property type="match status" value="1"/>
</dbReference>
<dbReference type="AlphaFoldDB" id="A0A4D7BD01"/>
<dbReference type="Gene3D" id="1.10.10.10">
    <property type="entry name" value="Winged helix-like DNA-binding domain superfamily/Winged helix DNA-binding domain"/>
    <property type="match status" value="1"/>
</dbReference>
<reference evidence="5 6" key="1">
    <citation type="submission" date="2019-04" db="EMBL/GenBank/DDBJ databases">
        <title>Phreatobacter aquaticus sp. nov.</title>
        <authorList>
            <person name="Choi A."/>
        </authorList>
    </citation>
    <scope>NUCLEOTIDE SEQUENCE [LARGE SCALE GENOMIC DNA]</scope>
    <source>
        <strain evidence="5 6">KCTC 52518</strain>
    </source>
</reference>
<organism evidence="5 6">
    <name type="scientific">Phreatobacter stygius</name>
    <dbReference type="NCBI Taxonomy" id="1940610"/>
    <lineage>
        <taxon>Bacteria</taxon>
        <taxon>Pseudomonadati</taxon>
        <taxon>Pseudomonadota</taxon>
        <taxon>Alphaproteobacteria</taxon>
        <taxon>Hyphomicrobiales</taxon>
        <taxon>Phreatobacteraceae</taxon>
        <taxon>Phreatobacter</taxon>
    </lineage>
</organism>
<dbReference type="KEGG" id="pstg:E8M01_32155"/>
<evidence type="ECO:0000313" key="6">
    <source>
        <dbReference type="Proteomes" id="UP000298781"/>
    </source>
</evidence>
<dbReference type="InterPro" id="IPR041617">
    <property type="entry name" value="TPR_MalT"/>
</dbReference>
<protein>
    <recommendedName>
        <fullName evidence="4">HTH luxR-type domain-containing protein</fullName>
    </recommendedName>
</protein>
<evidence type="ECO:0000256" key="1">
    <source>
        <dbReference type="ARBA" id="ARBA00023015"/>
    </source>
</evidence>
<dbReference type="InterPro" id="IPR016032">
    <property type="entry name" value="Sig_transdc_resp-reg_C-effctor"/>
</dbReference>
<keyword evidence="6" id="KW-1185">Reference proteome</keyword>
<evidence type="ECO:0000313" key="5">
    <source>
        <dbReference type="EMBL" id="QCI68473.1"/>
    </source>
</evidence>
<dbReference type="GO" id="GO:0006355">
    <property type="term" value="P:regulation of DNA-templated transcription"/>
    <property type="evidence" value="ECO:0007669"/>
    <property type="project" value="InterPro"/>
</dbReference>
<dbReference type="RefSeq" id="WP_136963892.1">
    <property type="nucleotide sequence ID" value="NZ_CP039690.1"/>
</dbReference>
<dbReference type="PROSITE" id="PS50043">
    <property type="entry name" value="HTH_LUXR_2"/>
    <property type="match status" value="1"/>
</dbReference>
<dbReference type="InterPro" id="IPR059106">
    <property type="entry name" value="WHD_MalT"/>
</dbReference>
<dbReference type="Pfam" id="PF17874">
    <property type="entry name" value="TPR_MalT"/>
    <property type="match status" value="1"/>
</dbReference>
<dbReference type="OrthoDB" id="9805444at2"/>
<evidence type="ECO:0000256" key="3">
    <source>
        <dbReference type="ARBA" id="ARBA00023163"/>
    </source>
</evidence>
<accession>A0A4D7BD01</accession>
<dbReference type="Pfam" id="PF25873">
    <property type="entry name" value="WHD_MalT"/>
    <property type="match status" value="1"/>
</dbReference>
<dbReference type="SUPFAM" id="SSF52540">
    <property type="entry name" value="P-loop containing nucleoside triphosphate hydrolases"/>
    <property type="match status" value="1"/>
</dbReference>
<dbReference type="PANTHER" id="PTHR44688">
    <property type="entry name" value="DNA-BINDING TRANSCRIPTIONAL ACTIVATOR DEVR_DOSR"/>
    <property type="match status" value="1"/>
</dbReference>
<dbReference type="InterPro" id="IPR036388">
    <property type="entry name" value="WH-like_DNA-bd_sf"/>
</dbReference>
<dbReference type="PANTHER" id="PTHR44688:SF16">
    <property type="entry name" value="DNA-BINDING TRANSCRIPTIONAL ACTIVATOR DEVR_DOSR"/>
    <property type="match status" value="1"/>
</dbReference>
<dbReference type="Proteomes" id="UP000298781">
    <property type="component" value="Chromosome"/>
</dbReference>
<dbReference type="SUPFAM" id="SSF46894">
    <property type="entry name" value="C-terminal effector domain of the bipartite response regulators"/>
    <property type="match status" value="1"/>
</dbReference>
<sequence length="901" mass="99148">MTDLIAEDIFDPGFGRAGVLDRHVLADRRTVVTPEPSLLPRPRLIADLQAARGARLTIVRAPAGFGKSSLIRQWRDTMVAERRHVVTIAVGRQGAVLTDSLRRPATVRLDSHAAIAPVVEERQRQRGETVLIIDDWHLLAAELADSLIDRIISGRDSGLHVVLGSRHPPRVALARARALGQVVDIDARALCFTRDEAAELLRSESGVNPDAATLADLIRTSEGWPFVLRLEATKLRAGGRRDRQARVSGESRLVQDFFLEEILGPQPQPLQDFLIRTALLDRLDADLCDAVIGRFGSADLLEQLEQAGLFLDAVDDQRGGYRYHPLFAQFLRAQLRRRLPGDVHSLAIRAADWLELKGWFGDAAEQAIEAGAFDRAADILSAHCFTAYCNGVGHGFASLMLRLPRRVLRKHPKLLLYAAQAASVSREFGVAEDLLSLVAEHMRAASGQATSDGAQLDHLVLHKRMLMAQAEDDQPAAERKCVELVRNCDSFDPYTRGTIYGSLLYARREQFKLTDTNDLEGAGIREFNRCNSPYGLVWHLSVVGPTRFVTGDLAGAARRLDQAVALATAFEDQSWLAELPGPLLAEVCYERDDLDRSRDLLARHFPSSARGFVDQYVAGYLTDARLKALRGDVEAADARLVGGLAVAEQRNLDRLRQNLITERIRLMLRFGLREEALRIGQEEGLLVASDSVKPRADFTTRDEARAFGWMRLAIARGAAAEAAALAQRWLRFAAQAGAVRSVIRWEILLARACLAGDDERQAQRVLRSAVGRAAPGEFIRSFLDEGSDVVGLLRGQLEASPICDTPADRFLARLLADRADPSPGPAAGRAGIVAGEHGALTARQIDILRMAGAGMRNSEIGDRVGMTEGSVKWYLQQIYDRIGVRRRSGAIQRARELGLID</sequence>
<name>A0A4D7BD01_9HYPH</name>
<dbReference type="SMART" id="SM00421">
    <property type="entry name" value="HTH_LUXR"/>
    <property type="match status" value="1"/>
</dbReference>
<evidence type="ECO:0000259" key="4">
    <source>
        <dbReference type="PROSITE" id="PS50043"/>
    </source>
</evidence>